<protein>
    <recommendedName>
        <fullName evidence="2 6">Malonyl CoA-acyl carrier protein transacylase</fullName>
        <ecNumber evidence="1 6">2.3.1.39</ecNumber>
    </recommendedName>
</protein>
<comment type="similarity">
    <text evidence="6">Belongs to the fabD family.</text>
</comment>
<dbReference type="InterPro" id="IPR016035">
    <property type="entry name" value="Acyl_Trfase/lysoPLipase"/>
</dbReference>
<gene>
    <name evidence="9" type="primary">fabD</name>
    <name evidence="9" type="ORF">H8E41_00960</name>
</gene>
<evidence type="ECO:0000256" key="5">
    <source>
        <dbReference type="ARBA" id="ARBA00048462"/>
    </source>
</evidence>
<dbReference type="EMBL" id="JACNJZ010000032">
    <property type="protein sequence ID" value="MBC8316443.1"/>
    <property type="molecule type" value="Genomic_DNA"/>
</dbReference>
<dbReference type="SUPFAM" id="SSF55048">
    <property type="entry name" value="Probable ACP-binding domain of malonyl-CoA ACP transacylase"/>
    <property type="match status" value="1"/>
</dbReference>
<dbReference type="InterPro" id="IPR050858">
    <property type="entry name" value="Mal-CoA-ACP_Trans/PKS_FabD"/>
</dbReference>
<keyword evidence="3 6" id="KW-0808">Transferase</keyword>
<evidence type="ECO:0000256" key="4">
    <source>
        <dbReference type="ARBA" id="ARBA00023315"/>
    </source>
</evidence>
<dbReference type="SMART" id="SM00827">
    <property type="entry name" value="PKS_AT"/>
    <property type="match status" value="1"/>
</dbReference>
<dbReference type="Pfam" id="PF00698">
    <property type="entry name" value="Acyl_transf_1"/>
    <property type="match status" value="1"/>
</dbReference>
<keyword evidence="4 6" id="KW-0012">Acyltransferase</keyword>
<comment type="caution">
    <text evidence="9">The sequence shown here is derived from an EMBL/GenBank/DDBJ whole genome shotgun (WGS) entry which is preliminary data.</text>
</comment>
<dbReference type="EC" id="2.3.1.39" evidence="1 6"/>
<dbReference type="GO" id="GO:0004314">
    <property type="term" value="F:[acyl-carrier-protein] S-malonyltransferase activity"/>
    <property type="evidence" value="ECO:0007669"/>
    <property type="project" value="UniProtKB-EC"/>
</dbReference>
<feature type="domain" description="Malonyl-CoA:ACP transacylase (MAT)" evidence="8">
    <location>
        <begin position="9"/>
        <end position="297"/>
    </location>
</feature>
<dbReference type="Gene3D" id="3.30.70.250">
    <property type="entry name" value="Malonyl-CoA ACP transacylase, ACP-binding"/>
    <property type="match status" value="1"/>
</dbReference>
<accession>A0A8J6NDF5</accession>
<dbReference type="NCBIfam" id="TIGR00128">
    <property type="entry name" value="fabD"/>
    <property type="match status" value="1"/>
</dbReference>
<dbReference type="GO" id="GO:0005829">
    <property type="term" value="C:cytosol"/>
    <property type="evidence" value="ECO:0007669"/>
    <property type="project" value="TreeGrafter"/>
</dbReference>
<evidence type="ECO:0000313" key="9">
    <source>
        <dbReference type="EMBL" id="MBC8316443.1"/>
    </source>
</evidence>
<evidence type="ECO:0000256" key="3">
    <source>
        <dbReference type="ARBA" id="ARBA00022679"/>
    </source>
</evidence>
<dbReference type="AlphaFoldDB" id="A0A8J6NDF5"/>
<evidence type="ECO:0000256" key="6">
    <source>
        <dbReference type="PIRNR" id="PIRNR000446"/>
    </source>
</evidence>
<name>A0A8J6NDF5_9BACT</name>
<feature type="active site" evidence="7">
    <location>
        <position position="201"/>
    </location>
</feature>
<dbReference type="PIRSF" id="PIRSF000446">
    <property type="entry name" value="Mct"/>
    <property type="match status" value="1"/>
</dbReference>
<sequence>MDASRTALLFPGQGSQFIGMGQEFLDSDSDARQLMEMAEERSGFLLQELSIDGPMDELTRTAHLQPAMTVMNIICWQALKKAGVDAAYFAGHSLGEYSALVASGVLMPEEAITLVTERGRLMCRESKANPGAMSAILKLELADVEDVVSSSSDKGIVVVANHNSAQQVVISGEEAAVSAAAALAEERGGRAVSLPVSAAMHSPLMAGAVEDFSRFLEKIPFNEPSGTILFNVTAKREIDPAVIKDIMSRQIASMVKWYDIITRMRENGVTQFIEVGPKKVLTGLMKKILPKDSGCSCFQVDSPQTLSHCLEALR</sequence>
<dbReference type="InterPro" id="IPR014043">
    <property type="entry name" value="Acyl_transferase_dom"/>
</dbReference>
<evidence type="ECO:0000256" key="2">
    <source>
        <dbReference type="ARBA" id="ARBA00018953"/>
    </source>
</evidence>
<organism evidence="9 10">
    <name type="scientific">Candidatus Desulfobia pelagia</name>
    <dbReference type="NCBI Taxonomy" id="2841692"/>
    <lineage>
        <taxon>Bacteria</taxon>
        <taxon>Pseudomonadati</taxon>
        <taxon>Thermodesulfobacteriota</taxon>
        <taxon>Desulfobulbia</taxon>
        <taxon>Desulfobulbales</taxon>
        <taxon>Desulfobulbaceae</taxon>
        <taxon>Candidatus Desulfobia</taxon>
    </lineage>
</organism>
<dbReference type="InterPro" id="IPR016036">
    <property type="entry name" value="Malonyl_transacylase_ACP-bd"/>
</dbReference>
<dbReference type="Proteomes" id="UP000614424">
    <property type="component" value="Unassembled WGS sequence"/>
</dbReference>
<evidence type="ECO:0000256" key="7">
    <source>
        <dbReference type="PIRSR" id="PIRSR000446-1"/>
    </source>
</evidence>
<dbReference type="InterPro" id="IPR001227">
    <property type="entry name" value="Ac_transferase_dom_sf"/>
</dbReference>
<proteinExistence type="inferred from homology"/>
<dbReference type="InterPro" id="IPR024925">
    <property type="entry name" value="Malonyl_CoA-ACP_transAc"/>
</dbReference>
<reference evidence="9 10" key="1">
    <citation type="submission" date="2020-08" db="EMBL/GenBank/DDBJ databases">
        <title>Bridging the membrane lipid divide: bacteria of the FCB group superphylum have the potential to synthesize archaeal ether lipids.</title>
        <authorList>
            <person name="Villanueva L."/>
            <person name="Von Meijenfeldt F.A.B."/>
            <person name="Westbye A.B."/>
            <person name="Yadav S."/>
            <person name="Hopmans E.C."/>
            <person name="Dutilh B.E."/>
            <person name="Sinninghe Damste J.S."/>
        </authorList>
    </citation>
    <scope>NUCLEOTIDE SEQUENCE [LARGE SCALE GENOMIC DNA]</scope>
    <source>
        <strain evidence="9">NIOZ-UU47</strain>
    </source>
</reference>
<feature type="active site" evidence="7">
    <location>
        <position position="93"/>
    </location>
</feature>
<evidence type="ECO:0000256" key="1">
    <source>
        <dbReference type="ARBA" id="ARBA00013258"/>
    </source>
</evidence>
<evidence type="ECO:0000259" key="8">
    <source>
        <dbReference type="SMART" id="SM00827"/>
    </source>
</evidence>
<dbReference type="PANTHER" id="PTHR42681:SF1">
    <property type="entry name" value="MALONYL-COA-ACYL CARRIER PROTEIN TRANSACYLASE, MITOCHONDRIAL"/>
    <property type="match status" value="1"/>
</dbReference>
<dbReference type="InterPro" id="IPR004410">
    <property type="entry name" value="Malonyl_CoA-ACP_transAc_FabD"/>
</dbReference>
<dbReference type="PANTHER" id="PTHR42681">
    <property type="entry name" value="MALONYL-COA-ACYL CARRIER PROTEIN TRANSACYLASE, MITOCHONDRIAL"/>
    <property type="match status" value="1"/>
</dbReference>
<evidence type="ECO:0000313" key="10">
    <source>
        <dbReference type="Proteomes" id="UP000614424"/>
    </source>
</evidence>
<dbReference type="GO" id="GO:0006633">
    <property type="term" value="P:fatty acid biosynthetic process"/>
    <property type="evidence" value="ECO:0007669"/>
    <property type="project" value="TreeGrafter"/>
</dbReference>
<comment type="catalytic activity">
    <reaction evidence="5 6">
        <text>holo-[ACP] + malonyl-CoA = malonyl-[ACP] + CoA</text>
        <dbReference type="Rhea" id="RHEA:41792"/>
        <dbReference type="Rhea" id="RHEA-COMP:9623"/>
        <dbReference type="Rhea" id="RHEA-COMP:9685"/>
        <dbReference type="ChEBI" id="CHEBI:57287"/>
        <dbReference type="ChEBI" id="CHEBI:57384"/>
        <dbReference type="ChEBI" id="CHEBI:64479"/>
        <dbReference type="ChEBI" id="CHEBI:78449"/>
        <dbReference type="EC" id="2.3.1.39"/>
    </reaction>
</comment>
<dbReference type="SUPFAM" id="SSF52151">
    <property type="entry name" value="FabD/lysophospholipase-like"/>
    <property type="match status" value="1"/>
</dbReference>
<dbReference type="Gene3D" id="3.40.366.10">
    <property type="entry name" value="Malonyl-Coenzyme A Acyl Carrier Protein, domain 2"/>
    <property type="match status" value="1"/>
</dbReference>